<dbReference type="PANTHER" id="PTHR45033:SF3">
    <property type="entry name" value="DEHYDROGENASE, PUTATIVE (AFU_ORTHOLOGUE AFUA_2G13270)-RELATED"/>
    <property type="match status" value="1"/>
</dbReference>
<dbReference type="SUPFAM" id="SSF50129">
    <property type="entry name" value="GroES-like"/>
    <property type="match status" value="1"/>
</dbReference>
<protein>
    <submittedName>
        <fullName evidence="2">Zinc-binding dehydrogenase</fullName>
    </submittedName>
</protein>
<keyword evidence="3" id="KW-1185">Reference proteome</keyword>
<evidence type="ECO:0000313" key="3">
    <source>
        <dbReference type="Proteomes" id="UP000472676"/>
    </source>
</evidence>
<feature type="domain" description="Enoyl reductase (ER)" evidence="1">
    <location>
        <begin position="13"/>
        <end position="322"/>
    </location>
</feature>
<evidence type="ECO:0000259" key="1">
    <source>
        <dbReference type="SMART" id="SM00829"/>
    </source>
</evidence>
<proteinExistence type="predicted"/>
<name>A0A6M2BWW9_9GAMM</name>
<dbReference type="EMBL" id="JAAMOW010000012">
    <property type="protein sequence ID" value="NGY06998.1"/>
    <property type="molecule type" value="Genomic_DNA"/>
</dbReference>
<dbReference type="InterPro" id="IPR052711">
    <property type="entry name" value="Zinc_ADH-like"/>
</dbReference>
<dbReference type="InterPro" id="IPR011032">
    <property type="entry name" value="GroES-like_sf"/>
</dbReference>
<dbReference type="InterPro" id="IPR013154">
    <property type="entry name" value="ADH-like_N"/>
</dbReference>
<dbReference type="PANTHER" id="PTHR45033">
    <property type="match status" value="1"/>
</dbReference>
<accession>A0A6M2BWW9</accession>
<organism evidence="2 3">
    <name type="scientific">Solimonas terrae</name>
    <dbReference type="NCBI Taxonomy" id="1396819"/>
    <lineage>
        <taxon>Bacteria</taxon>
        <taxon>Pseudomonadati</taxon>
        <taxon>Pseudomonadota</taxon>
        <taxon>Gammaproteobacteria</taxon>
        <taxon>Nevskiales</taxon>
        <taxon>Nevskiaceae</taxon>
        <taxon>Solimonas</taxon>
    </lineage>
</organism>
<dbReference type="InterPro" id="IPR036291">
    <property type="entry name" value="NAD(P)-bd_dom_sf"/>
</dbReference>
<dbReference type="Proteomes" id="UP000472676">
    <property type="component" value="Unassembled WGS sequence"/>
</dbReference>
<dbReference type="AlphaFoldDB" id="A0A6M2BWW9"/>
<dbReference type="Pfam" id="PF08240">
    <property type="entry name" value="ADH_N"/>
    <property type="match status" value="1"/>
</dbReference>
<evidence type="ECO:0000313" key="2">
    <source>
        <dbReference type="EMBL" id="NGY06998.1"/>
    </source>
</evidence>
<dbReference type="SUPFAM" id="SSF51735">
    <property type="entry name" value="NAD(P)-binding Rossmann-fold domains"/>
    <property type="match status" value="1"/>
</dbReference>
<dbReference type="SMART" id="SM00829">
    <property type="entry name" value="PKS_ER"/>
    <property type="match status" value="1"/>
</dbReference>
<dbReference type="Gene3D" id="3.90.180.10">
    <property type="entry name" value="Medium-chain alcohol dehydrogenases, catalytic domain"/>
    <property type="match status" value="1"/>
</dbReference>
<gene>
    <name evidence="2" type="ORF">G7Y85_19665</name>
</gene>
<dbReference type="RefSeq" id="WP_166261615.1">
    <property type="nucleotide sequence ID" value="NZ_JAAMOW010000012.1"/>
</dbReference>
<comment type="caution">
    <text evidence="2">The sequence shown here is derived from an EMBL/GenBank/DDBJ whole genome shotgun (WGS) entry which is preliminary data.</text>
</comment>
<sequence length="329" mass="34790">MFAVYAEAPNFNDPLSAVVVGERPAPSPRVGWVRVKLEAASLNWHDLWTLRGLGGMNGRPEAFPMILGSDGAGTLDDGTPVALYPLMGDPDWRGDETLDPRRTVLAEEVQGTFADFVAVPTRNAVPLPAGIARDTAAILGATWLTAYRMLFTKARVRPGQTVLVQGASGGVATALIQLGHAAGLRVWATGRGATKRELALRLGAQRCFESGESLPAPVDAVFDLVGTATFAHSIKHVKAGGVVVVAGGASGLEATLDLARVFIEQITIVGSFDGTLHEFLELLDFVAQAGIKPHVGHVLLMTDAVEGLRRMLAGETMGKIVLTRRQADS</sequence>
<reference evidence="2 3" key="1">
    <citation type="journal article" date="2014" name="Int. J. Syst. Evol. Microbiol.">
        <title>Solimonas terrae sp. nov., isolated from soil.</title>
        <authorList>
            <person name="Kim S.J."/>
            <person name="Moon J.Y."/>
            <person name="Weon H.Y."/>
            <person name="Ahn J.H."/>
            <person name="Chen W.M."/>
            <person name="Kwon S.W."/>
        </authorList>
    </citation>
    <scope>NUCLEOTIDE SEQUENCE [LARGE SCALE GENOMIC DNA]</scope>
    <source>
        <strain evidence="2 3">KIS83-12</strain>
    </source>
</reference>
<dbReference type="GO" id="GO:0016491">
    <property type="term" value="F:oxidoreductase activity"/>
    <property type="evidence" value="ECO:0007669"/>
    <property type="project" value="InterPro"/>
</dbReference>
<dbReference type="InterPro" id="IPR020843">
    <property type="entry name" value="ER"/>
</dbReference>
<dbReference type="InterPro" id="IPR013149">
    <property type="entry name" value="ADH-like_C"/>
</dbReference>
<dbReference type="Pfam" id="PF00107">
    <property type="entry name" value="ADH_zinc_N"/>
    <property type="match status" value="1"/>
</dbReference>